<protein>
    <recommendedName>
        <fullName evidence="2">Peptidase S11 D-alanyl-D-alanine carboxypeptidase A N-terminal domain-containing protein</fullName>
    </recommendedName>
</protein>
<feature type="domain" description="Peptidase S11 D-alanyl-D-alanine carboxypeptidase A N-terminal" evidence="2">
    <location>
        <begin position="65"/>
        <end position="291"/>
    </location>
</feature>
<evidence type="ECO:0000313" key="3">
    <source>
        <dbReference type="EMBL" id="OGG41178.1"/>
    </source>
</evidence>
<reference evidence="3 4" key="1">
    <citation type="journal article" date="2016" name="Nat. Commun.">
        <title>Thousands of microbial genomes shed light on interconnected biogeochemical processes in an aquifer system.</title>
        <authorList>
            <person name="Anantharaman K."/>
            <person name="Brown C.T."/>
            <person name="Hug L.A."/>
            <person name="Sharon I."/>
            <person name="Castelle C.J."/>
            <person name="Probst A.J."/>
            <person name="Thomas B.C."/>
            <person name="Singh A."/>
            <person name="Wilkins M.J."/>
            <person name="Karaoz U."/>
            <person name="Brodie E.L."/>
            <person name="Williams K.H."/>
            <person name="Hubbard S.S."/>
            <person name="Banfield J.F."/>
        </authorList>
    </citation>
    <scope>NUCLEOTIDE SEQUENCE [LARGE SCALE GENOMIC DNA]</scope>
</reference>
<dbReference type="SUPFAM" id="SSF56601">
    <property type="entry name" value="beta-lactamase/transpeptidase-like"/>
    <property type="match status" value="1"/>
</dbReference>
<dbReference type="Proteomes" id="UP000179014">
    <property type="component" value="Unassembled WGS sequence"/>
</dbReference>
<proteinExistence type="predicted"/>
<dbReference type="STRING" id="1798474.A2118_00270"/>
<comment type="caution">
    <text evidence="3">The sequence shown here is derived from an EMBL/GenBank/DDBJ whole genome shotgun (WGS) entry which is preliminary data.</text>
</comment>
<accession>A0A1F6BWH6</accession>
<organism evidence="3 4">
    <name type="scientific">Candidatus Kaiserbacteria bacterium GWA2_50_9</name>
    <dbReference type="NCBI Taxonomy" id="1798474"/>
    <lineage>
        <taxon>Bacteria</taxon>
        <taxon>Candidatus Kaiseribacteriota</taxon>
    </lineage>
</organism>
<dbReference type="Gene3D" id="3.40.710.10">
    <property type="entry name" value="DD-peptidase/beta-lactamase superfamily"/>
    <property type="match status" value="1"/>
</dbReference>
<keyword evidence="1" id="KW-1133">Transmembrane helix</keyword>
<name>A0A1F6BWH6_9BACT</name>
<dbReference type="Pfam" id="PF00768">
    <property type="entry name" value="Peptidase_S11"/>
    <property type="match status" value="1"/>
</dbReference>
<dbReference type="GO" id="GO:0006508">
    <property type="term" value="P:proteolysis"/>
    <property type="evidence" value="ECO:0007669"/>
    <property type="project" value="InterPro"/>
</dbReference>
<feature type="transmembrane region" description="Helical" evidence="1">
    <location>
        <begin position="21"/>
        <end position="39"/>
    </location>
</feature>
<sequence length="320" mass="32208">MDSAELQKLAERTRSVREAGFALLLASGILALFLFIPLGPRSQTPNASPGSLTSASTTPDAFANISIEAAAAIAYDLATGEVLYTKNADAQLPLASLTKLLTVYAALATLSPSTPVTVPASATNLEGPRAFSKGQTFALFDIARLTLTASLNDGAAAIAEATAERQQTSQSAMLAGAAAALNLSQTFAVNGTGLDVNAAISGGYGSAHDLAVLAGALVAHAPDIAAATTLNTVQAVSEGGTSVRVANTDPIINSVPRLLLSKTGYTDLAGGNLALVFDAGIAHPIAVVVLGSSRTSRFTDGMTLVAATLAHFAGVTSVSL</sequence>
<evidence type="ECO:0000313" key="4">
    <source>
        <dbReference type="Proteomes" id="UP000179014"/>
    </source>
</evidence>
<dbReference type="EMBL" id="MFKN01000008">
    <property type="protein sequence ID" value="OGG41178.1"/>
    <property type="molecule type" value="Genomic_DNA"/>
</dbReference>
<gene>
    <name evidence="3" type="ORF">A2118_00270</name>
</gene>
<dbReference type="AlphaFoldDB" id="A0A1F6BWH6"/>
<keyword evidence="1" id="KW-0472">Membrane</keyword>
<dbReference type="GO" id="GO:0009002">
    <property type="term" value="F:serine-type D-Ala-D-Ala carboxypeptidase activity"/>
    <property type="evidence" value="ECO:0007669"/>
    <property type="project" value="InterPro"/>
</dbReference>
<keyword evidence="1" id="KW-0812">Transmembrane</keyword>
<evidence type="ECO:0000259" key="2">
    <source>
        <dbReference type="Pfam" id="PF00768"/>
    </source>
</evidence>
<dbReference type="InterPro" id="IPR001967">
    <property type="entry name" value="Peptidase_S11_N"/>
</dbReference>
<evidence type="ECO:0000256" key="1">
    <source>
        <dbReference type="SAM" id="Phobius"/>
    </source>
</evidence>
<dbReference type="InterPro" id="IPR012338">
    <property type="entry name" value="Beta-lactam/transpept-like"/>
</dbReference>